<keyword evidence="9" id="KW-1185">Reference proteome</keyword>
<evidence type="ECO:0000256" key="3">
    <source>
        <dbReference type="ARBA" id="ARBA00022989"/>
    </source>
</evidence>
<dbReference type="Proteomes" id="UP000332933">
    <property type="component" value="Unassembled WGS sequence"/>
</dbReference>
<sequence>MSAKPRSIQKYEAMYKALGYHTFVLLASPMDNFRPTASIQKHSIQPFHTFLASLDRTTNLELVVHLMSNGGCRSWFAFQKHLVKTTTPFTISAIVIDSAPYQPGDLRAAPAAFVATITNPIVKAVVRAVVASVLQTICWVCAAIDQPLFTDMNFDMVTKQDTAVPRLFLYSKHDPIMPASHVELAIATAKAANVHVTAVDFEDSAHVAHFAKYPDLYVQAVKAFLSTPQMKSSL</sequence>
<keyword evidence="4" id="KW-0472">Membrane</keyword>
<comment type="similarity">
    <text evidence="1">Belongs to the TMEM53 family.</text>
</comment>
<comment type="subcellular location">
    <subcellularLocation>
        <location evidence="6">Nucleus outer membrane</location>
        <topology evidence="6">Single-pass membrane protein</topology>
    </subcellularLocation>
</comment>
<reference evidence="8 9" key="1">
    <citation type="submission" date="2019-03" db="EMBL/GenBank/DDBJ databases">
        <authorList>
            <person name="Gaulin E."/>
            <person name="Dumas B."/>
        </authorList>
    </citation>
    <scope>NUCLEOTIDE SEQUENCE [LARGE SCALE GENOMIC DNA]</scope>
    <source>
        <strain evidence="8">CBS 568.67</strain>
    </source>
</reference>
<evidence type="ECO:0000256" key="6">
    <source>
        <dbReference type="ARBA" id="ARBA00034303"/>
    </source>
</evidence>
<evidence type="ECO:0000256" key="5">
    <source>
        <dbReference type="ARBA" id="ARBA00023242"/>
    </source>
</evidence>
<evidence type="ECO:0000313" key="9">
    <source>
        <dbReference type="Proteomes" id="UP000332933"/>
    </source>
</evidence>
<dbReference type="GO" id="GO:0005640">
    <property type="term" value="C:nuclear outer membrane"/>
    <property type="evidence" value="ECO:0007669"/>
    <property type="project" value="UniProtKB-SubCell"/>
</dbReference>
<accession>A0A485L2X6</accession>
<dbReference type="SUPFAM" id="SSF53474">
    <property type="entry name" value="alpha/beta-Hydrolases"/>
    <property type="match status" value="1"/>
</dbReference>
<evidence type="ECO:0000313" key="8">
    <source>
        <dbReference type="EMBL" id="VFT91906.1"/>
    </source>
</evidence>
<dbReference type="InterPro" id="IPR029058">
    <property type="entry name" value="AB_hydrolase_fold"/>
</dbReference>
<name>A0A485L2X6_9STRA</name>
<dbReference type="InterPro" id="IPR008547">
    <property type="entry name" value="DUF829_TMEM53"/>
</dbReference>
<evidence type="ECO:0000256" key="4">
    <source>
        <dbReference type="ARBA" id="ARBA00023136"/>
    </source>
</evidence>
<dbReference type="EMBL" id="VJMH01005621">
    <property type="protein sequence ID" value="KAF0693995.1"/>
    <property type="molecule type" value="Genomic_DNA"/>
</dbReference>
<keyword evidence="5" id="KW-0539">Nucleus</keyword>
<reference evidence="7" key="2">
    <citation type="submission" date="2019-06" db="EMBL/GenBank/DDBJ databases">
        <title>Genomics analysis of Aphanomyces spp. identifies a new class of oomycete effector associated with host adaptation.</title>
        <authorList>
            <person name="Gaulin E."/>
        </authorList>
    </citation>
    <scope>NUCLEOTIDE SEQUENCE</scope>
    <source>
        <strain evidence="7">CBS 578.67</strain>
    </source>
</reference>
<keyword evidence="3" id="KW-1133">Transmembrane helix</keyword>
<dbReference type="PANTHER" id="PTHR12265:SF30">
    <property type="entry name" value="TRANSMEMBRANE PROTEIN 53"/>
    <property type="match status" value="1"/>
</dbReference>
<dbReference type="Pfam" id="PF05705">
    <property type="entry name" value="DUF829"/>
    <property type="match status" value="1"/>
</dbReference>
<dbReference type="OrthoDB" id="67864at2759"/>
<evidence type="ECO:0000256" key="1">
    <source>
        <dbReference type="ARBA" id="ARBA00007387"/>
    </source>
</evidence>
<organism evidence="8 9">
    <name type="scientific">Aphanomyces stellatus</name>
    <dbReference type="NCBI Taxonomy" id="120398"/>
    <lineage>
        <taxon>Eukaryota</taxon>
        <taxon>Sar</taxon>
        <taxon>Stramenopiles</taxon>
        <taxon>Oomycota</taxon>
        <taxon>Saprolegniomycetes</taxon>
        <taxon>Saprolegniales</taxon>
        <taxon>Verrucalvaceae</taxon>
        <taxon>Aphanomyces</taxon>
    </lineage>
</organism>
<protein>
    <submittedName>
        <fullName evidence="8">Aste57867_15093 protein</fullName>
    </submittedName>
</protein>
<gene>
    <name evidence="8" type="primary">Aste57867_15093</name>
    <name evidence="7" type="ORF">As57867_015037</name>
    <name evidence="8" type="ORF">ASTE57867_15093</name>
</gene>
<keyword evidence="2" id="KW-0812">Transmembrane</keyword>
<dbReference type="PANTHER" id="PTHR12265">
    <property type="entry name" value="TRANSMEMBRANE PROTEIN 53"/>
    <property type="match status" value="1"/>
</dbReference>
<dbReference type="AlphaFoldDB" id="A0A485L2X6"/>
<evidence type="ECO:0000313" key="7">
    <source>
        <dbReference type="EMBL" id="KAF0693995.1"/>
    </source>
</evidence>
<evidence type="ECO:0000256" key="2">
    <source>
        <dbReference type="ARBA" id="ARBA00022692"/>
    </source>
</evidence>
<dbReference type="Gene3D" id="3.40.50.1820">
    <property type="entry name" value="alpha/beta hydrolase"/>
    <property type="match status" value="1"/>
</dbReference>
<proteinExistence type="inferred from homology"/>
<dbReference type="EMBL" id="CAADRA010005642">
    <property type="protein sequence ID" value="VFT91906.1"/>
    <property type="molecule type" value="Genomic_DNA"/>
</dbReference>